<dbReference type="EMBL" id="JAGTJS010000004">
    <property type="protein sequence ID" value="KAH7271437.1"/>
    <property type="molecule type" value="Genomic_DNA"/>
</dbReference>
<comment type="caution">
    <text evidence="1">The sequence shown here is derived from an EMBL/GenBank/DDBJ whole genome shotgun (WGS) entry which is preliminary data.</text>
</comment>
<reference evidence="1" key="1">
    <citation type="journal article" date="2021" name="Nat. Commun.">
        <title>Genetic determinants of endophytism in the Arabidopsis root mycobiome.</title>
        <authorList>
            <person name="Mesny F."/>
            <person name="Miyauchi S."/>
            <person name="Thiergart T."/>
            <person name="Pickel B."/>
            <person name="Atanasova L."/>
            <person name="Karlsson M."/>
            <person name="Huettel B."/>
            <person name="Barry K.W."/>
            <person name="Haridas S."/>
            <person name="Chen C."/>
            <person name="Bauer D."/>
            <person name="Andreopoulos W."/>
            <person name="Pangilinan J."/>
            <person name="LaButti K."/>
            <person name="Riley R."/>
            <person name="Lipzen A."/>
            <person name="Clum A."/>
            <person name="Drula E."/>
            <person name="Henrissat B."/>
            <person name="Kohler A."/>
            <person name="Grigoriev I.V."/>
            <person name="Martin F.M."/>
            <person name="Hacquard S."/>
        </authorList>
    </citation>
    <scope>NUCLEOTIDE SEQUENCE</scope>
    <source>
        <strain evidence="1">FSSC 5 MPI-SDFR-AT-0091</strain>
    </source>
</reference>
<proteinExistence type="predicted"/>
<name>A0A9P9KZS4_FUSSL</name>
<protein>
    <submittedName>
        <fullName evidence="1">Uncharacterized protein</fullName>
    </submittedName>
</protein>
<sequence length="265" mass="29062">MTIRKPAISVQSTISPRTWGRYLHRGRASTSGPSGPGTTPPTNSVPYFSLYEDLEYAAGLAESVRQPAADSARDQSYRAFVHCQKLTCCWSSKGGSSFCRGRNRMARWPQGVSAYPNPCLSVDGIGTTSPENEMGIFEFPLEGFLVFLVHARNEENDSGGPVSRSMSWRSLAPSRHAGNHVDLSSRRREAPEDDTEWKSGNLAWIKVLGSGSRRSASRHAGDNPQFPRRRPLAASAITVHLDLVPPCGGGAEMRVLPCLRLCFLW</sequence>
<organism evidence="1 2">
    <name type="scientific">Fusarium solani</name>
    <name type="common">Filamentous fungus</name>
    <dbReference type="NCBI Taxonomy" id="169388"/>
    <lineage>
        <taxon>Eukaryota</taxon>
        <taxon>Fungi</taxon>
        <taxon>Dikarya</taxon>
        <taxon>Ascomycota</taxon>
        <taxon>Pezizomycotina</taxon>
        <taxon>Sordariomycetes</taxon>
        <taxon>Hypocreomycetidae</taxon>
        <taxon>Hypocreales</taxon>
        <taxon>Nectriaceae</taxon>
        <taxon>Fusarium</taxon>
        <taxon>Fusarium solani species complex</taxon>
    </lineage>
</organism>
<dbReference type="AlphaFoldDB" id="A0A9P9KZS4"/>
<dbReference type="Proteomes" id="UP000736672">
    <property type="component" value="Unassembled WGS sequence"/>
</dbReference>
<evidence type="ECO:0000313" key="1">
    <source>
        <dbReference type="EMBL" id="KAH7271437.1"/>
    </source>
</evidence>
<keyword evidence="2" id="KW-1185">Reference proteome</keyword>
<gene>
    <name evidence="1" type="ORF">B0J15DRAFT_215998</name>
</gene>
<accession>A0A9P9KZS4</accession>
<evidence type="ECO:0000313" key="2">
    <source>
        <dbReference type="Proteomes" id="UP000736672"/>
    </source>
</evidence>